<sequence>MRKKIDEKTLDHIVEEMVSMVENSKDEIFNIGEEARREHENLLLELQDTKEKVSHHIDNGDKLEQQVKSFKKRLSVVSKHFDRYSEAEIQEVYVNTNDMQTKLAVLRQDEKVLRKRRDELERRLVMLNQTIERAESLASKISVILTYLHDDFKQVNEIIAEAKEKQEFGLKIIEAQEDERKRISREIHDGPAQMLANILLRSEIVERSFKQGTMDKTLTEIKSVRRMIRSSLYEVRRIIYDLRPMALDDLGLLPTIKKYVATVASYHESIKIEFIPYGEEKRLPQEYEVALFRLIQESLQNAVKHAKATRIKVKLEIGKNNLTVIVSDNGIGFDPDSIKDKSFGLIGMRERVEMLEGRLSITSSEEGTKVFITVPYNAPFSNS</sequence>
<evidence type="ECO:0000256" key="1">
    <source>
        <dbReference type="ARBA" id="ARBA00000085"/>
    </source>
</evidence>
<comment type="subcellular location">
    <subcellularLocation>
        <location evidence="7">Cytoplasm</location>
    </subcellularLocation>
</comment>
<dbReference type="PIRSF" id="PIRSF003169">
    <property type="entry name" value="STHK_DegS"/>
    <property type="match status" value="1"/>
</dbReference>
<dbReference type="SUPFAM" id="SSF55874">
    <property type="entry name" value="ATPase domain of HSP90 chaperone/DNA topoisomerase II/histidine kinase"/>
    <property type="match status" value="1"/>
</dbReference>
<comment type="catalytic activity">
    <reaction evidence="1 7">
        <text>ATP + protein L-histidine = ADP + protein N-phospho-L-histidine.</text>
        <dbReference type="EC" id="2.7.13.3"/>
    </reaction>
</comment>
<dbReference type="EC" id="3.1.3.-" evidence="7"/>
<feature type="coiled-coil region" evidence="8">
    <location>
        <begin position="103"/>
        <end position="137"/>
    </location>
</feature>
<dbReference type="InterPro" id="IPR003594">
    <property type="entry name" value="HATPase_dom"/>
</dbReference>
<evidence type="ECO:0000256" key="5">
    <source>
        <dbReference type="ARBA" id="ARBA00022840"/>
    </source>
</evidence>
<dbReference type="InterPro" id="IPR008595">
    <property type="entry name" value="DegS"/>
</dbReference>
<comment type="caution">
    <text evidence="10">The sequence shown here is derived from an EMBL/GenBank/DDBJ whole genome shotgun (WGS) entry which is preliminary data.</text>
</comment>
<evidence type="ECO:0000256" key="8">
    <source>
        <dbReference type="SAM" id="Coils"/>
    </source>
</evidence>
<keyword evidence="3 7" id="KW-0547">Nucleotide-binding</keyword>
<evidence type="ECO:0000313" key="10">
    <source>
        <dbReference type="EMBL" id="MBP2256783.1"/>
    </source>
</evidence>
<dbReference type="InterPro" id="IPR050482">
    <property type="entry name" value="Sensor_HK_TwoCompSys"/>
</dbReference>
<dbReference type="InterPro" id="IPR005467">
    <property type="entry name" value="His_kinase_dom"/>
</dbReference>
<evidence type="ECO:0000256" key="3">
    <source>
        <dbReference type="ARBA" id="ARBA00022741"/>
    </source>
</evidence>
<dbReference type="GO" id="GO:0004673">
    <property type="term" value="F:protein histidine kinase activity"/>
    <property type="evidence" value="ECO:0007669"/>
    <property type="project" value="UniProtKB-EC"/>
</dbReference>
<dbReference type="EMBL" id="JAGIKX010000003">
    <property type="protein sequence ID" value="MBP2256783.1"/>
    <property type="molecule type" value="Genomic_DNA"/>
</dbReference>
<dbReference type="InterPro" id="IPR011712">
    <property type="entry name" value="Sig_transdc_His_kin_sub3_dim/P"/>
</dbReference>
<evidence type="ECO:0000256" key="2">
    <source>
        <dbReference type="ARBA" id="ARBA00022679"/>
    </source>
</evidence>
<dbReference type="Pfam" id="PF02518">
    <property type="entry name" value="HATPase_c"/>
    <property type="match status" value="1"/>
</dbReference>
<keyword evidence="7" id="KW-0378">Hydrolase</keyword>
<dbReference type="PANTHER" id="PTHR24421">
    <property type="entry name" value="NITRATE/NITRITE SENSOR PROTEIN NARX-RELATED"/>
    <property type="match status" value="1"/>
</dbReference>
<evidence type="ECO:0000256" key="4">
    <source>
        <dbReference type="ARBA" id="ARBA00022777"/>
    </source>
</evidence>
<keyword evidence="8" id="KW-0175">Coiled coil</keyword>
<name>A0ABS4S5L1_9BACI</name>
<feature type="domain" description="Histidine kinase" evidence="9">
    <location>
        <begin position="182"/>
        <end position="378"/>
    </location>
</feature>
<evidence type="ECO:0000313" key="11">
    <source>
        <dbReference type="Proteomes" id="UP001519294"/>
    </source>
</evidence>
<evidence type="ECO:0000256" key="6">
    <source>
        <dbReference type="ARBA" id="ARBA00023012"/>
    </source>
</evidence>
<dbReference type="CDD" id="cd16917">
    <property type="entry name" value="HATPase_UhpB-NarQ-NarX-like"/>
    <property type="match status" value="1"/>
</dbReference>
<gene>
    <name evidence="10" type="ORF">J2Z81_000725</name>
</gene>
<comment type="function">
    <text evidence="7">Member of the two-component regulatory system DegS/DegU, which plays an important role in the transition growth phase.</text>
</comment>
<keyword evidence="7" id="KW-0963">Cytoplasm</keyword>
<dbReference type="PANTHER" id="PTHR24421:SF55">
    <property type="entry name" value="SENSOR HISTIDINE KINASE YDFH"/>
    <property type="match status" value="1"/>
</dbReference>
<dbReference type="PROSITE" id="PS50109">
    <property type="entry name" value="HIS_KIN"/>
    <property type="match status" value="1"/>
</dbReference>
<reference evidence="10 11" key="1">
    <citation type="submission" date="2021-03" db="EMBL/GenBank/DDBJ databases">
        <title>Genomic Encyclopedia of Type Strains, Phase IV (KMG-IV): sequencing the most valuable type-strain genomes for metagenomic binning, comparative biology and taxonomic classification.</title>
        <authorList>
            <person name="Goeker M."/>
        </authorList>
    </citation>
    <scope>NUCLEOTIDE SEQUENCE [LARGE SCALE GENOMIC DNA]</scope>
    <source>
        <strain evidence="10 11">DSM 25790</strain>
    </source>
</reference>
<keyword evidence="7" id="KW-0904">Protein phosphatase</keyword>
<evidence type="ECO:0000256" key="7">
    <source>
        <dbReference type="PIRNR" id="PIRNR003169"/>
    </source>
</evidence>
<keyword evidence="2 7" id="KW-0808">Transferase</keyword>
<proteinExistence type="predicted"/>
<keyword evidence="4 7" id="KW-0418">Kinase</keyword>
<keyword evidence="11" id="KW-1185">Reference proteome</keyword>
<organism evidence="10 11">
    <name type="scientific">Virgibacillus alimentarius</name>
    <dbReference type="NCBI Taxonomy" id="698769"/>
    <lineage>
        <taxon>Bacteria</taxon>
        <taxon>Bacillati</taxon>
        <taxon>Bacillota</taxon>
        <taxon>Bacilli</taxon>
        <taxon>Bacillales</taxon>
        <taxon>Bacillaceae</taxon>
        <taxon>Virgibacillus</taxon>
    </lineage>
</organism>
<dbReference type="Gene3D" id="1.20.5.1930">
    <property type="match status" value="1"/>
</dbReference>
<dbReference type="InterPro" id="IPR036890">
    <property type="entry name" value="HATPase_C_sf"/>
</dbReference>
<dbReference type="InterPro" id="IPR016381">
    <property type="entry name" value="Sig_transdc_His_kinase_DegS"/>
</dbReference>
<keyword evidence="6 7" id="KW-0902">Two-component regulatory system</keyword>
<dbReference type="Proteomes" id="UP001519294">
    <property type="component" value="Unassembled WGS sequence"/>
</dbReference>
<dbReference type="RefSeq" id="WP_226370741.1">
    <property type="nucleotide sequence ID" value="NZ_JAGIKX010000003.1"/>
</dbReference>
<accession>A0ABS4S5L1</accession>
<dbReference type="Pfam" id="PF05384">
    <property type="entry name" value="DegS"/>
    <property type="match status" value="1"/>
</dbReference>
<dbReference type="SMART" id="SM00387">
    <property type="entry name" value="HATPase_c"/>
    <property type="match status" value="1"/>
</dbReference>
<protein>
    <recommendedName>
        <fullName evidence="7">Signal transduction histidine-protein kinase/phosphatase DegS</fullName>
        <ecNumber evidence="7">2.7.13.3</ecNumber>
        <ecNumber evidence="7">3.1.3.-</ecNumber>
    </recommendedName>
</protein>
<keyword evidence="5 7" id="KW-0067">ATP-binding</keyword>
<dbReference type="Gene3D" id="3.30.565.10">
    <property type="entry name" value="Histidine kinase-like ATPase, C-terminal domain"/>
    <property type="match status" value="1"/>
</dbReference>
<dbReference type="Pfam" id="PF07730">
    <property type="entry name" value="HisKA_3"/>
    <property type="match status" value="1"/>
</dbReference>
<evidence type="ECO:0000259" key="9">
    <source>
        <dbReference type="PROSITE" id="PS50109"/>
    </source>
</evidence>
<dbReference type="EC" id="2.7.13.3" evidence="7"/>